<evidence type="ECO:0000313" key="3">
    <source>
        <dbReference type="Proteomes" id="UP000541735"/>
    </source>
</evidence>
<dbReference type="EMBL" id="JAARMV010000001">
    <property type="protein sequence ID" value="MBC2370924.1"/>
    <property type="molecule type" value="Genomic_DNA"/>
</dbReference>
<organism evidence="2 4">
    <name type="scientific">Listeria booriae</name>
    <dbReference type="NCBI Taxonomy" id="1552123"/>
    <lineage>
        <taxon>Bacteria</taxon>
        <taxon>Bacillati</taxon>
        <taxon>Bacillota</taxon>
        <taxon>Bacilli</taxon>
        <taxon>Bacillales</taxon>
        <taxon>Listeriaceae</taxon>
        <taxon>Listeria</taxon>
    </lineage>
</organism>
<gene>
    <name evidence="2" type="ORF">HBP98_02785</name>
    <name evidence="1" type="ORF">HCB27_05600</name>
</gene>
<comment type="caution">
    <text evidence="2">The sequence shown here is derived from an EMBL/GenBank/DDBJ whole genome shotgun (WGS) entry which is preliminary data.</text>
</comment>
<accession>A0A7X1A5A2</accession>
<dbReference type="EMBL" id="JAARYD010000002">
    <property type="protein sequence ID" value="MBC2176078.1"/>
    <property type="molecule type" value="Genomic_DNA"/>
</dbReference>
<name>A0A7X1A5A2_9LIST</name>
<evidence type="ECO:0000313" key="4">
    <source>
        <dbReference type="Proteomes" id="UP000546244"/>
    </source>
</evidence>
<protein>
    <submittedName>
        <fullName evidence="2">Immunity 22 family protein</fullName>
    </submittedName>
</protein>
<dbReference type="InterPro" id="IPR025560">
    <property type="entry name" value="Imm22"/>
</dbReference>
<dbReference type="AlphaFoldDB" id="A0A7X1A5A2"/>
<dbReference type="Proteomes" id="UP000541735">
    <property type="component" value="Unassembled WGS sequence"/>
</dbReference>
<reference evidence="3 4" key="1">
    <citation type="submission" date="2020-03" db="EMBL/GenBank/DDBJ databases">
        <title>Soil Listeria distribution.</title>
        <authorList>
            <person name="Liao J."/>
            <person name="Wiedmann M."/>
        </authorList>
    </citation>
    <scope>NUCLEOTIDE SEQUENCE [LARGE SCALE GENOMIC DNA]</scope>
    <source>
        <strain evidence="1 3">FSL L7-0259</strain>
        <strain evidence="2 4">FSL L7-1850</strain>
    </source>
</reference>
<proteinExistence type="predicted"/>
<dbReference type="Proteomes" id="UP000546244">
    <property type="component" value="Unassembled WGS sequence"/>
</dbReference>
<evidence type="ECO:0000313" key="2">
    <source>
        <dbReference type="EMBL" id="MBC2370924.1"/>
    </source>
</evidence>
<dbReference type="Pfam" id="PF14112">
    <property type="entry name" value="DUF4284"/>
    <property type="match status" value="1"/>
</dbReference>
<evidence type="ECO:0000313" key="1">
    <source>
        <dbReference type="EMBL" id="MBC2176078.1"/>
    </source>
</evidence>
<sequence length="123" mass="14598">MNNVSLWFGNFDKNNFDEYFEIKYTADGDSIASLFEKDFSLGYYDRDLVEKFWSEDSSDDITILLEDFSYDDQLIEQFKDVQIDEPYNAVILIYDYKYDGKIKISNYKNSKLNFIGSAIYNKE</sequence>